<evidence type="ECO:0000256" key="5">
    <source>
        <dbReference type="ARBA" id="ARBA00023306"/>
    </source>
</evidence>
<feature type="transmembrane region" description="Helical" evidence="6">
    <location>
        <begin position="68"/>
        <end position="87"/>
    </location>
</feature>
<comment type="function">
    <text evidence="6">Cell division protein that may be involved in stabilizing or promoting the assembly of the division complex.</text>
</comment>
<keyword evidence="4 6" id="KW-1133">Transmembrane helix</keyword>
<evidence type="ECO:0000256" key="6">
    <source>
        <dbReference type="HAMAP-Rule" id="MF_00912"/>
    </source>
</evidence>
<dbReference type="Pfam" id="PF03799">
    <property type="entry name" value="FtsQ_DivIB_C"/>
    <property type="match status" value="1"/>
</dbReference>
<evidence type="ECO:0000256" key="3">
    <source>
        <dbReference type="ARBA" id="ARBA00022692"/>
    </source>
</evidence>
<feature type="domain" description="Cell division protein FtsQ/DivIB C-terminal" evidence="7">
    <location>
        <begin position="170"/>
        <end position="269"/>
    </location>
</feature>
<dbReference type="InterPro" id="IPR026580">
    <property type="entry name" value="DivIB"/>
</dbReference>
<dbReference type="AlphaFoldDB" id="A0A0R1MIY0"/>
<keyword evidence="2 6" id="KW-0132">Cell division</keyword>
<name>A0A0R1MIY0_9LACO</name>
<dbReference type="EMBL" id="AZDX01000005">
    <property type="protein sequence ID" value="KRL07697.1"/>
    <property type="molecule type" value="Genomic_DNA"/>
</dbReference>
<keyword evidence="6" id="KW-0472">Membrane</keyword>
<dbReference type="GO" id="GO:0043093">
    <property type="term" value="P:FtsZ-dependent cytokinesis"/>
    <property type="evidence" value="ECO:0007669"/>
    <property type="project" value="UniProtKB-UniRule"/>
</dbReference>
<dbReference type="PANTHER" id="PTHR37820:SF1">
    <property type="entry name" value="CELL DIVISION PROTEIN FTSQ"/>
    <property type="match status" value="1"/>
</dbReference>
<dbReference type="PATRIC" id="fig|1423759.3.peg.1717"/>
<dbReference type="InterPro" id="IPR005548">
    <property type="entry name" value="Cell_div_FtsQ/DivIB_C"/>
</dbReference>
<reference evidence="8 9" key="1">
    <citation type="journal article" date="2015" name="Genome Announc.">
        <title>Expanding the biotechnology potential of lactobacilli through comparative genomics of 213 strains and associated genera.</title>
        <authorList>
            <person name="Sun Z."/>
            <person name="Harris H.M."/>
            <person name="McCann A."/>
            <person name="Guo C."/>
            <person name="Argimon S."/>
            <person name="Zhang W."/>
            <person name="Yang X."/>
            <person name="Jeffery I.B."/>
            <person name="Cooney J.C."/>
            <person name="Kagawa T.F."/>
            <person name="Liu W."/>
            <person name="Song Y."/>
            <person name="Salvetti E."/>
            <person name="Wrobel A."/>
            <person name="Rasinkangas P."/>
            <person name="Parkhill J."/>
            <person name="Rea M.C."/>
            <person name="O'Sullivan O."/>
            <person name="Ritari J."/>
            <person name="Douillard F.P."/>
            <person name="Paul Ross R."/>
            <person name="Yang R."/>
            <person name="Briner A.E."/>
            <person name="Felis G.E."/>
            <person name="de Vos W.M."/>
            <person name="Barrangou R."/>
            <person name="Klaenhammer T.R."/>
            <person name="Caufield P.W."/>
            <person name="Cui Y."/>
            <person name="Zhang H."/>
            <person name="O'Toole P.W."/>
        </authorList>
    </citation>
    <scope>NUCLEOTIDE SEQUENCE [LARGE SCALE GENOMIC DNA]</scope>
    <source>
        <strain evidence="8 9">DSM 19519</strain>
    </source>
</reference>
<proteinExistence type="inferred from homology"/>
<evidence type="ECO:0000313" key="9">
    <source>
        <dbReference type="Proteomes" id="UP000051448"/>
    </source>
</evidence>
<dbReference type="PANTHER" id="PTHR37820">
    <property type="entry name" value="CELL DIVISION PROTEIN DIVIB"/>
    <property type="match status" value="1"/>
</dbReference>
<organism evidence="8 9">
    <name type="scientific">Liquorilactobacillus hordei DSM 19519</name>
    <dbReference type="NCBI Taxonomy" id="1423759"/>
    <lineage>
        <taxon>Bacteria</taxon>
        <taxon>Bacillati</taxon>
        <taxon>Bacillota</taxon>
        <taxon>Bacilli</taxon>
        <taxon>Lactobacillales</taxon>
        <taxon>Lactobacillaceae</taxon>
        <taxon>Liquorilactobacillus</taxon>
    </lineage>
</organism>
<comment type="subcellular location">
    <subcellularLocation>
        <location evidence="6">Cell membrane</location>
        <topology evidence="6">Single-pass type II membrane protein</topology>
    </subcellularLocation>
    <text evidence="6">Localizes to the division septum.</text>
</comment>
<sequence length="287" mass="32858">MIEVGMKFKFSNFFGREKNSNQPLTPWEQAQKKRHKKILKKNKLAKNRMGNKLPKLSKQRNLFLRRRMLINLLFFGCITLISLYFILPISKVKEIKVTGVDQVTQEAIKNVSGIRTNDYMMQVYLRKKESSNLIKKNISEVRNARFILSNRTVNIRISKETIVGYLLKSDNYYALNSAGNVSTVKHTSPEGNLPVFSNFKNSTETKLLAKQMNKLSSSVLTGISEIHATPDSVNPERIKVYMNDGNEIIATLSTFARKMQYYSQIKAKASGKIRIDFEVGAYSTELK</sequence>
<dbReference type="Proteomes" id="UP000051448">
    <property type="component" value="Unassembled WGS sequence"/>
</dbReference>
<keyword evidence="1 6" id="KW-1003">Cell membrane</keyword>
<dbReference type="STRING" id="1423759.FC92_GL001643"/>
<accession>A0A0R1MIY0</accession>
<dbReference type="InterPro" id="IPR050487">
    <property type="entry name" value="FtsQ_DivIB"/>
</dbReference>
<protein>
    <recommendedName>
        <fullName evidence="6">Cell division protein DivIB</fullName>
    </recommendedName>
</protein>
<dbReference type="GO" id="GO:0032153">
    <property type="term" value="C:cell division site"/>
    <property type="evidence" value="ECO:0007669"/>
    <property type="project" value="UniProtKB-UniRule"/>
</dbReference>
<evidence type="ECO:0000256" key="2">
    <source>
        <dbReference type="ARBA" id="ARBA00022618"/>
    </source>
</evidence>
<comment type="caution">
    <text evidence="8">The sequence shown here is derived from an EMBL/GenBank/DDBJ whole genome shotgun (WGS) entry which is preliminary data.</text>
</comment>
<evidence type="ECO:0000256" key="4">
    <source>
        <dbReference type="ARBA" id="ARBA00022989"/>
    </source>
</evidence>
<dbReference type="HAMAP" id="MF_00912">
    <property type="entry name" value="DivIB"/>
    <property type="match status" value="1"/>
</dbReference>
<gene>
    <name evidence="6" type="primary">divIB</name>
    <name evidence="8" type="ORF">FC92_GL001643</name>
</gene>
<comment type="similarity">
    <text evidence="6">Belongs to the FtsQ/DivIB family. DivIB subfamily.</text>
</comment>
<dbReference type="GO" id="GO:0005886">
    <property type="term" value="C:plasma membrane"/>
    <property type="evidence" value="ECO:0007669"/>
    <property type="project" value="UniProtKB-SubCell"/>
</dbReference>
<evidence type="ECO:0000256" key="1">
    <source>
        <dbReference type="ARBA" id="ARBA00022475"/>
    </source>
</evidence>
<keyword evidence="5 6" id="KW-0131">Cell cycle</keyword>
<evidence type="ECO:0000313" key="8">
    <source>
        <dbReference type="EMBL" id="KRL07697.1"/>
    </source>
</evidence>
<keyword evidence="3 6" id="KW-0812">Transmembrane</keyword>
<dbReference type="Gene3D" id="3.40.50.10960">
    <property type="match status" value="1"/>
</dbReference>
<evidence type="ECO:0000259" key="7">
    <source>
        <dbReference type="Pfam" id="PF03799"/>
    </source>
</evidence>
<keyword evidence="9" id="KW-1185">Reference proteome</keyword>